<dbReference type="Proteomes" id="UP000886998">
    <property type="component" value="Unassembled WGS sequence"/>
</dbReference>
<name>A0A8X7CSV2_9ARAC</name>
<sequence>MSRQRTEKAQPNSILNMAEIITFQIFLSDVRHAISSPLLEELCPNKDCPDTDLVSILGDLSPDTICEILLRGWMASLVTLISTSQQSLQRTKNDPMTTTIEATRRPSRVPIVNC</sequence>
<organism evidence="1 2">
    <name type="scientific">Trichonephila inaurata madagascariensis</name>
    <dbReference type="NCBI Taxonomy" id="2747483"/>
    <lineage>
        <taxon>Eukaryota</taxon>
        <taxon>Metazoa</taxon>
        <taxon>Ecdysozoa</taxon>
        <taxon>Arthropoda</taxon>
        <taxon>Chelicerata</taxon>
        <taxon>Arachnida</taxon>
        <taxon>Araneae</taxon>
        <taxon>Araneomorphae</taxon>
        <taxon>Entelegynae</taxon>
        <taxon>Araneoidea</taxon>
        <taxon>Nephilidae</taxon>
        <taxon>Trichonephila</taxon>
        <taxon>Trichonephila inaurata</taxon>
    </lineage>
</organism>
<dbReference type="EMBL" id="BMAV01021395">
    <property type="protein sequence ID" value="GFY75442.1"/>
    <property type="molecule type" value="Genomic_DNA"/>
</dbReference>
<protein>
    <submittedName>
        <fullName evidence="1">Uncharacterized protein</fullName>
    </submittedName>
</protein>
<keyword evidence="2" id="KW-1185">Reference proteome</keyword>
<evidence type="ECO:0000313" key="2">
    <source>
        <dbReference type="Proteomes" id="UP000886998"/>
    </source>
</evidence>
<dbReference type="AlphaFoldDB" id="A0A8X7CSV2"/>
<proteinExistence type="predicted"/>
<gene>
    <name evidence="1" type="ORF">TNIN_407301</name>
</gene>
<comment type="caution">
    <text evidence="1">The sequence shown here is derived from an EMBL/GenBank/DDBJ whole genome shotgun (WGS) entry which is preliminary data.</text>
</comment>
<reference evidence="1" key="1">
    <citation type="submission" date="2020-08" db="EMBL/GenBank/DDBJ databases">
        <title>Multicomponent nature underlies the extraordinary mechanical properties of spider dragline silk.</title>
        <authorList>
            <person name="Kono N."/>
            <person name="Nakamura H."/>
            <person name="Mori M."/>
            <person name="Yoshida Y."/>
            <person name="Ohtoshi R."/>
            <person name="Malay A.D."/>
            <person name="Moran D.A.P."/>
            <person name="Tomita M."/>
            <person name="Numata K."/>
            <person name="Arakawa K."/>
        </authorList>
    </citation>
    <scope>NUCLEOTIDE SEQUENCE</scope>
</reference>
<accession>A0A8X7CSV2</accession>
<evidence type="ECO:0000313" key="1">
    <source>
        <dbReference type="EMBL" id="GFY75442.1"/>
    </source>
</evidence>